<dbReference type="PANTHER" id="PTHR13202">
    <property type="entry name" value="MICROSOMAL SIGNAL PEPTIDASE 12 KDA SUBUNIT"/>
    <property type="match status" value="1"/>
</dbReference>
<accession>A0A8H3YHP8</accession>
<dbReference type="InterPro" id="IPR009542">
    <property type="entry name" value="Spc1/SPCS1"/>
</dbReference>
<evidence type="ECO:0000256" key="4">
    <source>
        <dbReference type="ARBA" id="ARBA00022692"/>
    </source>
</evidence>
<feature type="transmembrane region" description="Helical" evidence="9">
    <location>
        <begin position="53"/>
        <end position="74"/>
    </location>
</feature>
<reference evidence="10" key="1">
    <citation type="submission" date="2020-07" db="EMBL/GenBank/DDBJ databases">
        <title>Draft Genome Sequence of a Deep-Sea Yeast, Naganishia (Cryptococcus) liquefaciens strain N6.</title>
        <authorList>
            <person name="Han Y.W."/>
            <person name="Kajitani R."/>
            <person name="Morimoto H."/>
            <person name="Parhat M."/>
            <person name="Tsubouchi H."/>
            <person name="Bakenova O."/>
            <person name="Ogata M."/>
            <person name="Argunhan B."/>
            <person name="Aoki R."/>
            <person name="Kajiwara S."/>
            <person name="Itoh T."/>
            <person name="Iwasaki H."/>
        </authorList>
    </citation>
    <scope>NUCLEOTIDE SEQUENCE</scope>
    <source>
        <strain evidence="10">N6</strain>
    </source>
</reference>
<evidence type="ECO:0000256" key="9">
    <source>
        <dbReference type="SAM" id="Phobius"/>
    </source>
</evidence>
<feature type="transmembrane region" description="Helical" evidence="9">
    <location>
        <begin position="27"/>
        <end position="46"/>
    </location>
</feature>
<dbReference type="OrthoDB" id="263893at2759"/>
<proteinExistence type="inferred from homology"/>
<dbReference type="EMBL" id="BLZA01000023">
    <property type="protein sequence ID" value="GHJ87821.1"/>
    <property type="molecule type" value="Genomic_DNA"/>
</dbReference>
<sequence length="90" mass="10196">MNSLLQPLQNVLEGTIDFEGQKTSETIAKYGLIASAFIAYFVAWSLGSVKYSMLTFGFGFLIVLLITIPPWPIYNSHPIEWLSVRRVKKE</sequence>
<dbReference type="GO" id="GO:0006465">
    <property type="term" value="P:signal peptide processing"/>
    <property type="evidence" value="ECO:0007669"/>
    <property type="project" value="InterPro"/>
</dbReference>
<protein>
    <recommendedName>
        <fullName evidence="3">Signal peptidase complex subunit 1</fullName>
    </recommendedName>
</protein>
<dbReference type="GO" id="GO:0005787">
    <property type="term" value="C:signal peptidase complex"/>
    <property type="evidence" value="ECO:0007669"/>
    <property type="project" value="InterPro"/>
</dbReference>
<evidence type="ECO:0000256" key="3">
    <source>
        <dbReference type="ARBA" id="ARBA00017059"/>
    </source>
</evidence>
<keyword evidence="11" id="KW-1185">Reference proteome</keyword>
<organism evidence="10 11">
    <name type="scientific">Naganishia liquefaciens</name>
    <dbReference type="NCBI Taxonomy" id="104408"/>
    <lineage>
        <taxon>Eukaryota</taxon>
        <taxon>Fungi</taxon>
        <taxon>Dikarya</taxon>
        <taxon>Basidiomycota</taxon>
        <taxon>Agaricomycotina</taxon>
        <taxon>Tremellomycetes</taxon>
        <taxon>Filobasidiales</taxon>
        <taxon>Filobasidiaceae</taxon>
        <taxon>Naganishia</taxon>
    </lineage>
</organism>
<comment type="caution">
    <text evidence="10">The sequence shown here is derived from an EMBL/GenBank/DDBJ whole genome shotgun (WGS) entry which is preliminary data.</text>
</comment>
<evidence type="ECO:0000256" key="8">
    <source>
        <dbReference type="ARBA" id="ARBA00045204"/>
    </source>
</evidence>
<gene>
    <name evidence="10" type="ORF">NliqN6_4223</name>
</gene>
<keyword evidence="4 9" id="KW-0812">Transmembrane</keyword>
<evidence type="ECO:0000313" key="11">
    <source>
        <dbReference type="Proteomes" id="UP000620104"/>
    </source>
</evidence>
<evidence type="ECO:0000313" key="10">
    <source>
        <dbReference type="EMBL" id="GHJ87821.1"/>
    </source>
</evidence>
<dbReference type="AlphaFoldDB" id="A0A8H3YHP8"/>
<evidence type="ECO:0000256" key="1">
    <source>
        <dbReference type="ARBA" id="ARBA00004477"/>
    </source>
</evidence>
<evidence type="ECO:0000256" key="7">
    <source>
        <dbReference type="ARBA" id="ARBA00023136"/>
    </source>
</evidence>
<evidence type="ECO:0000256" key="6">
    <source>
        <dbReference type="ARBA" id="ARBA00022989"/>
    </source>
</evidence>
<name>A0A8H3YHP8_9TREE</name>
<dbReference type="GO" id="GO:0045047">
    <property type="term" value="P:protein targeting to ER"/>
    <property type="evidence" value="ECO:0007669"/>
    <property type="project" value="TreeGrafter"/>
</dbReference>
<evidence type="ECO:0000256" key="2">
    <source>
        <dbReference type="ARBA" id="ARBA00005245"/>
    </source>
</evidence>
<keyword evidence="6 9" id="KW-1133">Transmembrane helix</keyword>
<dbReference type="Proteomes" id="UP000620104">
    <property type="component" value="Unassembled WGS sequence"/>
</dbReference>
<dbReference type="Pfam" id="PF06645">
    <property type="entry name" value="SPC12"/>
    <property type="match status" value="1"/>
</dbReference>
<comment type="subcellular location">
    <subcellularLocation>
        <location evidence="1">Endoplasmic reticulum membrane</location>
        <topology evidence="1">Multi-pass membrane protein</topology>
    </subcellularLocation>
</comment>
<keyword evidence="7 9" id="KW-0472">Membrane</keyword>
<comment type="similarity">
    <text evidence="2">Belongs to the SPCS1 family.</text>
</comment>
<comment type="function">
    <text evidence="8">Component of the signal peptidase complex (SPC) which catalyzes the cleavage of N-terminal signal sequences from nascent proteins as they are translocated into the lumen of the endoplasmic reticulum. Dispensable for SPC enzymatic activity.</text>
</comment>
<keyword evidence="5" id="KW-0256">Endoplasmic reticulum</keyword>
<dbReference type="PANTHER" id="PTHR13202:SF0">
    <property type="entry name" value="SIGNAL PEPTIDASE COMPLEX SUBUNIT 1"/>
    <property type="match status" value="1"/>
</dbReference>
<evidence type="ECO:0000256" key="5">
    <source>
        <dbReference type="ARBA" id="ARBA00022824"/>
    </source>
</evidence>